<gene>
    <name evidence="2" type="ORF">STHERMO_0203</name>
</gene>
<name>A0A8D6XQR4_STRTR</name>
<dbReference type="InterPro" id="IPR000914">
    <property type="entry name" value="SBP_5_dom"/>
</dbReference>
<dbReference type="Pfam" id="PF00496">
    <property type="entry name" value="SBP_bac_5"/>
    <property type="match status" value="1"/>
</dbReference>
<dbReference type="Gene3D" id="3.40.190.10">
    <property type="entry name" value="Periplasmic binding protein-like II"/>
    <property type="match status" value="1"/>
</dbReference>
<evidence type="ECO:0000313" key="2">
    <source>
        <dbReference type="EMBL" id="CAD0135923.1"/>
    </source>
</evidence>
<dbReference type="Gene3D" id="3.10.105.10">
    <property type="entry name" value="Dipeptide-binding Protein, Domain 3"/>
    <property type="match status" value="1"/>
</dbReference>
<dbReference type="Proteomes" id="UP000509833">
    <property type="component" value="Chromosome"/>
</dbReference>
<protein>
    <recommendedName>
        <fullName evidence="1">Solute-binding protein family 5 domain-containing protein</fullName>
    </recommendedName>
</protein>
<reference evidence="2 3" key="1">
    <citation type="submission" date="2020-06" db="EMBL/GenBank/DDBJ databases">
        <authorList>
            <person name="Chuat V."/>
        </authorList>
    </citation>
    <scope>NUCLEOTIDE SEQUENCE [LARGE SCALE GENOMIC DNA]</scope>
    <source>
        <strain evidence="2">STH_CIRM_336</strain>
    </source>
</reference>
<accession>A0A8D6XQR4</accession>
<sequence length="85" mass="9074">MYKQGQLDFASISSTSAIFNSNKKNKDVVTVPEATTSYMTYNETGKVKGLGNLKIRKALNLATDRKGIVGAAIDTGSVLDRSNGC</sequence>
<feature type="domain" description="Solute-binding protein family 5" evidence="1">
    <location>
        <begin position="3"/>
        <end position="75"/>
    </location>
</feature>
<dbReference type="AlphaFoldDB" id="A0A8D6XQR4"/>
<evidence type="ECO:0000259" key="1">
    <source>
        <dbReference type="Pfam" id="PF00496"/>
    </source>
</evidence>
<organism evidence="2 3">
    <name type="scientific">Streptococcus thermophilus</name>
    <dbReference type="NCBI Taxonomy" id="1308"/>
    <lineage>
        <taxon>Bacteria</taxon>
        <taxon>Bacillati</taxon>
        <taxon>Bacillota</taxon>
        <taxon>Bacilli</taxon>
        <taxon>Lactobacillales</taxon>
        <taxon>Streptococcaceae</taxon>
        <taxon>Streptococcus</taxon>
    </lineage>
</organism>
<evidence type="ECO:0000313" key="3">
    <source>
        <dbReference type="Proteomes" id="UP000509833"/>
    </source>
</evidence>
<dbReference type="SUPFAM" id="SSF53850">
    <property type="entry name" value="Periplasmic binding protein-like II"/>
    <property type="match status" value="1"/>
</dbReference>
<dbReference type="EMBL" id="LR822017">
    <property type="protein sequence ID" value="CAD0135923.1"/>
    <property type="molecule type" value="Genomic_DNA"/>
</dbReference>
<proteinExistence type="predicted"/>